<comment type="cofactor">
    <cofactor evidence="1 6">
        <name>FAD</name>
        <dbReference type="ChEBI" id="CHEBI:57692"/>
    </cofactor>
</comment>
<dbReference type="CDD" id="cd00567">
    <property type="entry name" value="ACAD"/>
    <property type="match status" value="1"/>
</dbReference>
<dbReference type="RefSeq" id="WP_093417963.1">
    <property type="nucleotide sequence ID" value="NZ_FOZX01000004.1"/>
</dbReference>
<dbReference type="Gene3D" id="2.40.110.10">
    <property type="entry name" value="Butyryl-CoA Dehydrogenase, subunit A, domain 2"/>
    <property type="match status" value="1"/>
</dbReference>
<feature type="domain" description="Acyl-CoA dehydrogenase/oxidase C-terminal" evidence="7">
    <location>
        <begin position="231"/>
        <end position="377"/>
    </location>
</feature>
<dbReference type="GO" id="GO:0003995">
    <property type="term" value="F:acyl-CoA dehydrogenase activity"/>
    <property type="evidence" value="ECO:0007669"/>
    <property type="project" value="TreeGrafter"/>
</dbReference>
<dbReference type="Pfam" id="PF02770">
    <property type="entry name" value="Acyl-CoA_dh_M"/>
    <property type="match status" value="1"/>
</dbReference>
<dbReference type="GO" id="GO:0050660">
    <property type="term" value="F:flavin adenine dinucleotide binding"/>
    <property type="evidence" value="ECO:0007669"/>
    <property type="project" value="InterPro"/>
</dbReference>
<name>A0A1I6SCG0_9PSEU</name>
<dbReference type="InterPro" id="IPR009100">
    <property type="entry name" value="AcylCoA_DH/oxidase_NM_dom_sf"/>
</dbReference>
<dbReference type="PIRSF" id="PIRSF016578">
    <property type="entry name" value="HsaA"/>
    <property type="match status" value="1"/>
</dbReference>
<dbReference type="STRING" id="95161.SAMN05660874_03075"/>
<protein>
    <submittedName>
        <fullName evidence="10">Acyl-CoA dehydrogenase</fullName>
    </submittedName>
</protein>
<dbReference type="InterPro" id="IPR036250">
    <property type="entry name" value="AcylCo_DH-like_C"/>
</dbReference>
<dbReference type="InterPro" id="IPR046373">
    <property type="entry name" value="Acyl-CoA_Oxase/DH_mid-dom_sf"/>
</dbReference>
<dbReference type="Gene3D" id="1.20.140.10">
    <property type="entry name" value="Butyryl-CoA Dehydrogenase, subunit A, domain 3"/>
    <property type="match status" value="1"/>
</dbReference>
<evidence type="ECO:0000259" key="7">
    <source>
        <dbReference type="Pfam" id="PF00441"/>
    </source>
</evidence>
<evidence type="ECO:0000259" key="8">
    <source>
        <dbReference type="Pfam" id="PF02770"/>
    </source>
</evidence>
<accession>A0A1I6SCG0</accession>
<evidence type="ECO:0000256" key="1">
    <source>
        <dbReference type="ARBA" id="ARBA00001974"/>
    </source>
</evidence>
<evidence type="ECO:0000259" key="9">
    <source>
        <dbReference type="Pfam" id="PF02771"/>
    </source>
</evidence>
<dbReference type="PANTHER" id="PTHR43884:SF20">
    <property type="entry name" value="ACYL-COA DEHYDROGENASE FADE28"/>
    <property type="match status" value="1"/>
</dbReference>
<evidence type="ECO:0000313" key="10">
    <source>
        <dbReference type="EMBL" id="SFS74418.1"/>
    </source>
</evidence>
<dbReference type="FunFam" id="1.20.140.10:FF:000001">
    <property type="entry name" value="Acyl-CoA dehydrogenase"/>
    <property type="match status" value="1"/>
</dbReference>
<dbReference type="InterPro" id="IPR013786">
    <property type="entry name" value="AcylCoA_DH/ox_N"/>
</dbReference>
<dbReference type="InterPro" id="IPR009075">
    <property type="entry name" value="AcylCo_DH/oxidase_C"/>
</dbReference>
<dbReference type="InterPro" id="IPR006091">
    <property type="entry name" value="Acyl-CoA_Oxase/DH_mid-dom"/>
</dbReference>
<dbReference type="InterPro" id="IPR037069">
    <property type="entry name" value="AcylCoA_DH/ox_N_sf"/>
</dbReference>
<evidence type="ECO:0000256" key="3">
    <source>
        <dbReference type="ARBA" id="ARBA00022630"/>
    </source>
</evidence>
<dbReference type="EMBL" id="FOZX01000004">
    <property type="protein sequence ID" value="SFS74418.1"/>
    <property type="molecule type" value="Genomic_DNA"/>
</dbReference>
<sequence>MPRVLTDEQSDLVDAVGEFCRRECGTKEQRDELTARGTEPHNQVLYDKMADLGWLGISLPEAYGGSGQGMTELCLFLEETAYGRVPMSGFATTIITAAAYEKFASEEQKRTVLEGVVRGRVEAVSMSEPGAGSDVGALTCRAERADGGWVINGQKTWCSNAHIADHVLLIARTSQEDSKHRGLTQFMVPTDVEGLRISGIETMGGREVNDLYFTDCFLPDSAVVGAVGEAWSQLMVGLNLERMILGANMVGAARRAFDDTLDYVKQREQFGRPIGSFQALKHRIADMATEIECAQLLLYSVAAAIDREPGAVFAREASMVKLKCTELAKHVSLEGMQMLGGYGYATEYGMESMLRSTVVSTVYGGTSEIQRDIIGKTYGL</sequence>
<dbReference type="Pfam" id="PF02771">
    <property type="entry name" value="Acyl-CoA_dh_N"/>
    <property type="match status" value="1"/>
</dbReference>
<evidence type="ECO:0000256" key="2">
    <source>
        <dbReference type="ARBA" id="ARBA00009347"/>
    </source>
</evidence>
<proteinExistence type="inferred from homology"/>
<keyword evidence="4 6" id="KW-0274">FAD</keyword>
<evidence type="ECO:0000256" key="5">
    <source>
        <dbReference type="ARBA" id="ARBA00023002"/>
    </source>
</evidence>
<dbReference type="Gene3D" id="1.10.540.10">
    <property type="entry name" value="Acyl-CoA dehydrogenase/oxidase, N-terminal domain"/>
    <property type="match status" value="1"/>
</dbReference>
<dbReference type="Pfam" id="PF00441">
    <property type="entry name" value="Acyl-CoA_dh_1"/>
    <property type="match status" value="1"/>
</dbReference>
<comment type="similarity">
    <text evidence="2 6">Belongs to the acyl-CoA dehydrogenase family.</text>
</comment>
<gene>
    <name evidence="10" type="ORF">SAMN05660874_03075</name>
</gene>
<evidence type="ECO:0000256" key="4">
    <source>
        <dbReference type="ARBA" id="ARBA00022827"/>
    </source>
</evidence>
<feature type="domain" description="Acyl-CoA oxidase/dehydrogenase middle" evidence="8">
    <location>
        <begin position="123"/>
        <end position="216"/>
    </location>
</feature>
<dbReference type="OrthoDB" id="3205875at2"/>
<reference evidence="11" key="1">
    <citation type="submission" date="2016-10" db="EMBL/GenBank/DDBJ databases">
        <authorList>
            <person name="Varghese N."/>
            <person name="Submissions S."/>
        </authorList>
    </citation>
    <scope>NUCLEOTIDE SEQUENCE [LARGE SCALE GENOMIC DNA]</scope>
    <source>
        <strain evidence="11">DSM 44771</strain>
    </source>
</reference>
<evidence type="ECO:0000256" key="6">
    <source>
        <dbReference type="RuleBase" id="RU362125"/>
    </source>
</evidence>
<feature type="domain" description="Acyl-CoA dehydrogenase/oxidase N-terminal" evidence="9">
    <location>
        <begin position="6"/>
        <end position="119"/>
    </location>
</feature>
<organism evidence="10 11">
    <name type="scientific">Saccharopolyspora flava</name>
    <dbReference type="NCBI Taxonomy" id="95161"/>
    <lineage>
        <taxon>Bacteria</taxon>
        <taxon>Bacillati</taxon>
        <taxon>Actinomycetota</taxon>
        <taxon>Actinomycetes</taxon>
        <taxon>Pseudonocardiales</taxon>
        <taxon>Pseudonocardiaceae</taxon>
        <taxon>Saccharopolyspora</taxon>
    </lineage>
</organism>
<keyword evidence="5 6" id="KW-0560">Oxidoreductase</keyword>
<dbReference type="SUPFAM" id="SSF47203">
    <property type="entry name" value="Acyl-CoA dehydrogenase C-terminal domain-like"/>
    <property type="match status" value="1"/>
</dbReference>
<keyword evidence="11" id="KW-1185">Reference proteome</keyword>
<dbReference type="Proteomes" id="UP000198852">
    <property type="component" value="Unassembled WGS sequence"/>
</dbReference>
<dbReference type="SUPFAM" id="SSF56645">
    <property type="entry name" value="Acyl-CoA dehydrogenase NM domain-like"/>
    <property type="match status" value="1"/>
</dbReference>
<dbReference type="PANTHER" id="PTHR43884">
    <property type="entry name" value="ACYL-COA DEHYDROGENASE"/>
    <property type="match status" value="1"/>
</dbReference>
<keyword evidence="3 6" id="KW-0285">Flavoprotein</keyword>
<evidence type="ECO:0000313" key="11">
    <source>
        <dbReference type="Proteomes" id="UP000198852"/>
    </source>
</evidence>
<dbReference type="AlphaFoldDB" id="A0A1I6SCG0"/>
<dbReference type="FunFam" id="2.40.110.10:FF:000002">
    <property type="entry name" value="Acyl-CoA dehydrogenase fadE12"/>
    <property type="match status" value="1"/>
</dbReference>